<dbReference type="EMBL" id="JAUSUR010000004">
    <property type="protein sequence ID" value="MDQ0361631.1"/>
    <property type="molecule type" value="Genomic_DNA"/>
</dbReference>
<reference evidence="1 2" key="1">
    <citation type="submission" date="2023-07" db="EMBL/GenBank/DDBJ databases">
        <title>Genomic Encyclopedia of Type Strains, Phase IV (KMG-IV): sequencing the most valuable type-strain genomes for metagenomic binning, comparative biology and taxonomic classification.</title>
        <authorList>
            <person name="Goeker M."/>
        </authorList>
    </citation>
    <scope>NUCLEOTIDE SEQUENCE [LARGE SCALE GENOMIC DNA]</scope>
    <source>
        <strain evidence="1 2">DSM 16784</strain>
    </source>
</reference>
<evidence type="ECO:0000313" key="2">
    <source>
        <dbReference type="Proteomes" id="UP001230220"/>
    </source>
</evidence>
<protein>
    <recommendedName>
        <fullName evidence="3">Lipoprotein</fullName>
    </recommendedName>
</protein>
<name>A0ABU0E481_9FIRM</name>
<evidence type="ECO:0008006" key="3">
    <source>
        <dbReference type="Google" id="ProtNLM"/>
    </source>
</evidence>
<dbReference type="Proteomes" id="UP001230220">
    <property type="component" value="Unassembled WGS sequence"/>
</dbReference>
<accession>A0ABU0E481</accession>
<dbReference type="PROSITE" id="PS51257">
    <property type="entry name" value="PROKAR_LIPOPROTEIN"/>
    <property type="match status" value="1"/>
</dbReference>
<proteinExistence type="predicted"/>
<organism evidence="1 2">
    <name type="scientific">Breznakia pachnodae</name>
    <dbReference type="NCBI Taxonomy" id="265178"/>
    <lineage>
        <taxon>Bacteria</taxon>
        <taxon>Bacillati</taxon>
        <taxon>Bacillota</taxon>
        <taxon>Erysipelotrichia</taxon>
        <taxon>Erysipelotrichales</taxon>
        <taxon>Erysipelotrichaceae</taxon>
        <taxon>Breznakia</taxon>
    </lineage>
</organism>
<gene>
    <name evidence="1" type="ORF">J2S15_002381</name>
</gene>
<dbReference type="InterPro" id="IPR058243">
    <property type="entry name" value="Phage_VG64"/>
</dbReference>
<comment type="caution">
    <text evidence="1">The sequence shown here is derived from an EMBL/GenBank/DDBJ whole genome shotgun (WGS) entry which is preliminary data.</text>
</comment>
<dbReference type="Pfam" id="PF25682">
    <property type="entry name" value="Phage_VG64"/>
    <property type="match status" value="1"/>
</dbReference>
<evidence type="ECO:0000313" key="1">
    <source>
        <dbReference type="EMBL" id="MDQ0361631.1"/>
    </source>
</evidence>
<dbReference type="RefSeq" id="WP_307408513.1">
    <property type="nucleotide sequence ID" value="NZ_JAUSUR010000004.1"/>
</dbReference>
<keyword evidence="2" id="KW-1185">Reference proteome</keyword>
<sequence>MKKLILMVFAVSLVLVGCSRESDVASENISKEADEFRVRRRIVFMNTMTDTYLFSVEGNCSITADMEDEQLEVTCKIGDNSYQKHFFGLSPTVTYTVEQLEWIEVDKYKYELIFKPEQIIPITIDVE</sequence>